<proteinExistence type="predicted"/>
<reference evidence="1" key="1">
    <citation type="submission" date="2023-04" db="EMBL/GenBank/DDBJ databases">
        <title>Draft Genome sequencing of Naganishia species isolated from polar environments using Oxford Nanopore Technology.</title>
        <authorList>
            <person name="Leo P."/>
            <person name="Venkateswaran K."/>
        </authorList>
    </citation>
    <scope>NUCLEOTIDE SEQUENCE</scope>
    <source>
        <strain evidence="1">MNA-CCFEE 5423</strain>
    </source>
</reference>
<organism evidence="1 2">
    <name type="scientific">Naganishia friedmannii</name>
    <dbReference type="NCBI Taxonomy" id="89922"/>
    <lineage>
        <taxon>Eukaryota</taxon>
        <taxon>Fungi</taxon>
        <taxon>Dikarya</taxon>
        <taxon>Basidiomycota</taxon>
        <taxon>Agaricomycotina</taxon>
        <taxon>Tremellomycetes</taxon>
        <taxon>Filobasidiales</taxon>
        <taxon>Filobasidiaceae</taxon>
        <taxon>Naganishia</taxon>
    </lineage>
</organism>
<protein>
    <submittedName>
        <fullName evidence="1">Uncharacterized protein</fullName>
    </submittedName>
</protein>
<gene>
    <name evidence="1" type="ORF">QFC21_000122</name>
</gene>
<comment type="caution">
    <text evidence="1">The sequence shown here is derived from an EMBL/GenBank/DDBJ whole genome shotgun (WGS) entry which is preliminary data.</text>
</comment>
<evidence type="ECO:0000313" key="2">
    <source>
        <dbReference type="Proteomes" id="UP001227268"/>
    </source>
</evidence>
<name>A0ACC2WAY2_9TREE</name>
<evidence type="ECO:0000313" key="1">
    <source>
        <dbReference type="EMBL" id="KAJ9108802.1"/>
    </source>
</evidence>
<sequence length="237" mass="26719">MSSNNRDLEQLVAKDASDFIRELEVERILRAFKLNPYDILDLPVGATESEVKKQYRKKSLLIHPDKYKHERGLEAFDFLKKAEAALGDEKKRPDIDGVMAHARHLVIKDIVAPGVNPSTVKDDDPRLADLNPSLDARIRTKSKEVFVEEELARRRAQKLQYANEGAEAAKKDAEVREKKRKKEQEEEWESRRDDRISNWRSFHATPASAPGVASSSSPAGAATGAPKKKKKKLNVLG</sequence>
<dbReference type="EMBL" id="JASBWT010000001">
    <property type="protein sequence ID" value="KAJ9108802.1"/>
    <property type="molecule type" value="Genomic_DNA"/>
</dbReference>
<dbReference type="Proteomes" id="UP001227268">
    <property type="component" value="Unassembled WGS sequence"/>
</dbReference>
<accession>A0ACC2WAY2</accession>
<keyword evidence="2" id="KW-1185">Reference proteome</keyword>